<evidence type="ECO:0000256" key="5">
    <source>
        <dbReference type="ARBA" id="ARBA00023136"/>
    </source>
</evidence>
<reference evidence="7 8" key="1">
    <citation type="submission" date="2016-10" db="EMBL/GenBank/DDBJ databases">
        <title>Flavobacterium gilvum sp. nov., isolated from stream water.</title>
        <authorList>
            <person name="Shin S.-K."/>
            <person name="Cho Y.-J."/>
            <person name="Yi H."/>
        </authorList>
    </citation>
    <scope>NUCLEOTIDE SEQUENCE [LARGE SCALE GENOMIC DNA]</scope>
    <source>
        <strain evidence="7 8">EM1308</strain>
    </source>
</reference>
<dbReference type="Pfam" id="PF04241">
    <property type="entry name" value="DUF423"/>
    <property type="match status" value="1"/>
</dbReference>
<evidence type="ECO:0000313" key="8">
    <source>
        <dbReference type="Proteomes" id="UP000175968"/>
    </source>
</evidence>
<dbReference type="PANTHER" id="PTHR43461">
    <property type="entry name" value="TRANSMEMBRANE PROTEIN 256"/>
    <property type="match status" value="1"/>
</dbReference>
<organism evidence="7 8">
    <name type="scientific">Flavobacterium gilvum</name>
    <dbReference type="NCBI Taxonomy" id="1492737"/>
    <lineage>
        <taxon>Bacteria</taxon>
        <taxon>Pseudomonadati</taxon>
        <taxon>Bacteroidota</taxon>
        <taxon>Flavobacteriia</taxon>
        <taxon>Flavobacteriales</taxon>
        <taxon>Flavobacteriaceae</taxon>
        <taxon>Flavobacterium</taxon>
    </lineage>
</organism>
<comment type="subcellular location">
    <subcellularLocation>
        <location evidence="1">Membrane</location>
        <topology evidence="1">Multi-pass membrane protein</topology>
    </subcellularLocation>
</comment>
<feature type="transmembrane region" description="Helical" evidence="6">
    <location>
        <begin position="47"/>
        <end position="63"/>
    </location>
</feature>
<dbReference type="AlphaFoldDB" id="A0AAC9I6T7"/>
<keyword evidence="5 6" id="KW-0472">Membrane</keyword>
<evidence type="ECO:0008006" key="9">
    <source>
        <dbReference type="Google" id="ProtNLM"/>
    </source>
</evidence>
<protein>
    <recommendedName>
        <fullName evidence="9">DUF423 domain-containing protein</fullName>
    </recommendedName>
</protein>
<keyword evidence="3 6" id="KW-0812">Transmembrane</keyword>
<dbReference type="GO" id="GO:0005886">
    <property type="term" value="C:plasma membrane"/>
    <property type="evidence" value="ECO:0007669"/>
    <property type="project" value="TreeGrafter"/>
</dbReference>
<feature type="transmembrane region" description="Helical" evidence="6">
    <location>
        <begin position="101"/>
        <end position="121"/>
    </location>
</feature>
<dbReference type="RefSeq" id="WP_035639153.1">
    <property type="nucleotide sequence ID" value="NZ_CP017479.1"/>
</dbReference>
<dbReference type="KEGG" id="fgl:EM308_02655"/>
<proteinExistence type="inferred from homology"/>
<feature type="transmembrane region" description="Helical" evidence="6">
    <location>
        <begin position="70"/>
        <end position="89"/>
    </location>
</feature>
<dbReference type="InterPro" id="IPR006696">
    <property type="entry name" value="DUF423"/>
</dbReference>
<evidence type="ECO:0000313" key="7">
    <source>
        <dbReference type="EMBL" id="AOW11225.1"/>
    </source>
</evidence>
<keyword evidence="4 6" id="KW-1133">Transmembrane helix</keyword>
<keyword evidence="8" id="KW-1185">Reference proteome</keyword>
<accession>A0AAC9I6T7</accession>
<evidence type="ECO:0000256" key="2">
    <source>
        <dbReference type="ARBA" id="ARBA00009694"/>
    </source>
</evidence>
<comment type="similarity">
    <text evidence="2">Belongs to the UPF0382 family.</text>
</comment>
<dbReference type="EMBL" id="CP017479">
    <property type="protein sequence ID" value="AOW11225.1"/>
    <property type="molecule type" value="Genomic_DNA"/>
</dbReference>
<name>A0AAC9I6T7_9FLAO</name>
<gene>
    <name evidence="7" type="ORF">EM308_02655</name>
</gene>
<evidence type="ECO:0000256" key="4">
    <source>
        <dbReference type="ARBA" id="ARBA00022989"/>
    </source>
</evidence>
<evidence type="ECO:0000256" key="1">
    <source>
        <dbReference type="ARBA" id="ARBA00004141"/>
    </source>
</evidence>
<dbReference type="PANTHER" id="PTHR43461:SF1">
    <property type="entry name" value="TRANSMEMBRANE PROTEIN 256"/>
    <property type="match status" value="1"/>
</dbReference>
<sequence length="131" mass="14712">MNKKIISSAALLGMIAIILGAFGAHALKKVLTIEQLATFETGVRYQMYHALFLLFIGTNNLITEKRKNKIYNLTLLGVIFFSGSIYLLATNSLLPFDFKTFGFITPIGGVFLISAWFLLFFDLIKPIKKEK</sequence>
<dbReference type="Proteomes" id="UP000175968">
    <property type="component" value="Chromosome"/>
</dbReference>
<evidence type="ECO:0000256" key="6">
    <source>
        <dbReference type="SAM" id="Phobius"/>
    </source>
</evidence>
<evidence type="ECO:0000256" key="3">
    <source>
        <dbReference type="ARBA" id="ARBA00022692"/>
    </source>
</evidence>